<dbReference type="EMBL" id="JWIO01000086">
    <property type="protein sequence ID" value="KLL09535.1"/>
    <property type="molecule type" value="Genomic_DNA"/>
</dbReference>
<organism evidence="1 2">
    <name type="scientific">Protofrankia coriariae</name>
    <dbReference type="NCBI Taxonomy" id="1562887"/>
    <lineage>
        <taxon>Bacteria</taxon>
        <taxon>Bacillati</taxon>
        <taxon>Actinomycetota</taxon>
        <taxon>Actinomycetes</taxon>
        <taxon>Frankiales</taxon>
        <taxon>Frankiaceae</taxon>
        <taxon>Protofrankia</taxon>
    </lineage>
</organism>
<dbReference type="Proteomes" id="UP000035425">
    <property type="component" value="Unassembled WGS sequence"/>
</dbReference>
<accession>A0ABR5EYJ2</accession>
<gene>
    <name evidence="1" type="ORF">FrCorBMG51_24205</name>
</gene>
<sequence length="81" mass="9339">MQSEMGDKMIANPIFAASNTEQRSRAIFGVRDDRKSIHVDPDVSTTVFKFQISCPSCHVLANRHQARSQLFPFLIWIEFRL</sequence>
<evidence type="ECO:0000313" key="1">
    <source>
        <dbReference type="EMBL" id="KLL09535.1"/>
    </source>
</evidence>
<name>A0ABR5EYJ2_9ACTN</name>
<reference evidence="1 2" key="1">
    <citation type="submission" date="2014-12" db="EMBL/GenBank/DDBJ databases">
        <title>Frankia sp. BMG5.1 draft genome.</title>
        <authorList>
            <person name="Gtari M."/>
            <person name="Ghodhbane-Gtari F."/>
            <person name="Nouioui I."/>
            <person name="Ktari A."/>
            <person name="Hezbri K."/>
            <person name="Mimouni W."/>
            <person name="Sbissi I."/>
            <person name="Ayari A."/>
            <person name="Yamanaka T."/>
            <person name="Normand P."/>
            <person name="Tisa L.S."/>
            <person name="Boudabous A."/>
        </authorList>
    </citation>
    <scope>NUCLEOTIDE SEQUENCE [LARGE SCALE GENOMIC DNA]</scope>
    <source>
        <strain evidence="1 2">BMG5.1</strain>
    </source>
</reference>
<keyword evidence="2" id="KW-1185">Reference proteome</keyword>
<protein>
    <submittedName>
        <fullName evidence="1">Uncharacterized protein</fullName>
    </submittedName>
</protein>
<proteinExistence type="predicted"/>
<comment type="caution">
    <text evidence="1">The sequence shown here is derived from an EMBL/GenBank/DDBJ whole genome shotgun (WGS) entry which is preliminary data.</text>
</comment>
<evidence type="ECO:0000313" key="2">
    <source>
        <dbReference type="Proteomes" id="UP000035425"/>
    </source>
</evidence>